<gene>
    <name evidence="2 3" type="primary">def</name>
    <name evidence="3" type="ORF">E3202_00215</name>
</gene>
<reference evidence="3 4" key="1">
    <citation type="submission" date="2019-03" db="EMBL/GenBank/DDBJ databases">
        <title>The complete genome sequence of Neokomagataea sp. Jb2 NBRC113641.</title>
        <authorList>
            <person name="Chua K.-O."/>
            <person name="Chan K.-G."/>
            <person name="See-Too W.-S."/>
        </authorList>
    </citation>
    <scope>NUCLEOTIDE SEQUENCE [LARGE SCALE GENOMIC DNA]</scope>
    <source>
        <strain evidence="3 4">Jb2</strain>
    </source>
</reference>
<dbReference type="NCBIfam" id="NF001159">
    <property type="entry name" value="PRK00150.1-3"/>
    <property type="match status" value="1"/>
</dbReference>
<comment type="catalytic activity">
    <reaction evidence="2">
        <text>N-terminal N-formyl-L-methionyl-[peptide] + H2O = N-terminal L-methionyl-[peptide] + formate</text>
        <dbReference type="Rhea" id="RHEA:24420"/>
        <dbReference type="Rhea" id="RHEA-COMP:10639"/>
        <dbReference type="Rhea" id="RHEA-COMP:10640"/>
        <dbReference type="ChEBI" id="CHEBI:15377"/>
        <dbReference type="ChEBI" id="CHEBI:15740"/>
        <dbReference type="ChEBI" id="CHEBI:49298"/>
        <dbReference type="ChEBI" id="CHEBI:64731"/>
        <dbReference type="EC" id="3.5.1.88"/>
    </reaction>
</comment>
<dbReference type="Pfam" id="PF01327">
    <property type="entry name" value="Pep_deformylase"/>
    <property type="match status" value="1"/>
</dbReference>
<dbReference type="GO" id="GO:0042586">
    <property type="term" value="F:peptide deformylase activity"/>
    <property type="evidence" value="ECO:0007669"/>
    <property type="project" value="UniProtKB-UniRule"/>
</dbReference>
<keyword evidence="2" id="KW-0648">Protein biosynthesis</keyword>
<comment type="cofactor">
    <cofactor evidence="2">
        <name>Fe(2+)</name>
        <dbReference type="ChEBI" id="CHEBI:29033"/>
    </cofactor>
    <text evidence="2">Binds 1 Fe(2+) ion.</text>
</comment>
<keyword evidence="2" id="KW-0408">Iron</keyword>
<comment type="caution">
    <text evidence="3">The sequence shown here is derived from an EMBL/GenBank/DDBJ whole genome shotgun (WGS) entry which is preliminary data.</text>
</comment>
<dbReference type="SUPFAM" id="SSF56420">
    <property type="entry name" value="Peptide deformylase"/>
    <property type="match status" value="1"/>
</dbReference>
<keyword evidence="4" id="KW-1185">Reference proteome</keyword>
<dbReference type="GO" id="GO:0006412">
    <property type="term" value="P:translation"/>
    <property type="evidence" value="ECO:0007669"/>
    <property type="project" value="UniProtKB-UniRule"/>
</dbReference>
<proteinExistence type="inferred from homology"/>
<feature type="active site" evidence="2">
    <location>
        <position position="152"/>
    </location>
</feature>
<evidence type="ECO:0000256" key="2">
    <source>
        <dbReference type="HAMAP-Rule" id="MF_00163"/>
    </source>
</evidence>
<comment type="similarity">
    <text evidence="1 2">Belongs to the polypeptide deformylase family.</text>
</comment>
<dbReference type="CDD" id="cd00487">
    <property type="entry name" value="Pep_deformylase"/>
    <property type="match status" value="1"/>
</dbReference>
<feature type="binding site" evidence="2">
    <location>
        <position position="109"/>
    </location>
    <ligand>
        <name>Fe cation</name>
        <dbReference type="ChEBI" id="CHEBI:24875"/>
    </ligand>
</feature>
<protein>
    <recommendedName>
        <fullName evidence="2">Peptide deformylase</fullName>
        <shortName evidence="2">PDF</shortName>
        <ecNumber evidence="2">3.5.1.88</ecNumber>
    </recommendedName>
    <alternativeName>
        <fullName evidence="2">Polypeptide deformylase</fullName>
    </alternativeName>
</protein>
<keyword evidence="2" id="KW-0479">Metal-binding</keyword>
<dbReference type="PIRSF" id="PIRSF004749">
    <property type="entry name" value="Pep_def"/>
    <property type="match status" value="1"/>
</dbReference>
<dbReference type="InterPro" id="IPR036821">
    <property type="entry name" value="Peptide_deformylase_sf"/>
</dbReference>
<evidence type="ECO:0000256" key="1">
    <source>
        <dbReference type="ARBA" id="ARBA00010759"/>
    </source>
</evidence>
<dbReference type="PANTHER" id="PTHR10458:SF22">
    <property type="entry name" value="PEPTIDE DEFORMYLASE"/>
    <property type="match status" value="1"/>
</dbReference>
<dbReference type="EC" id="3.5.1.88" evidence="2"/>
<dbReference type="PRINTS" id="PR01576">
    <property type="entry name" value="PDEFORMYLASE"/>
</dbReference>
<dbReference type="AlphaFoldDB" id="A0A506UQ66"/>
<feature type="binding site" evidence="2">
    <location>
        <position position="155"/>
    </location>
    <ligand>
        <name>Fe cation</name>
        <dbReference type="ChEBI" id="CHEBI:24875"/>
    </ligand>
</feature>
<dbReference type="Proteomes" id="UP000315037">
    <property type="component" value="Unassembled WGS sequence"/>
</dbReference>
<evidence type="ECO:0000313" key="3">
    <source>
        <dbReference type="EMBL" id="TPW35456.1"/>
    </source>
</evidence>
<dbReference type="PANTHER" id="PTHR10458">
    <property type="entry name" value="PEPTIDE DEFORMYLASE"/>
    <property type="match status" value="1"/>
</dbReference>
<evidence type="ECO:0000313" key="4">
    <source>
        <dbReference type="Proteomes" id="UP000315037"/>
    </source>
</evidence>
<dbReference type="RefSeq" id="WP_165599977.1">
    <property type="nucleotide sequence ID" value="NZ_SORZ01000001.1"/>
</dbReference>
<keyword evidence="2 3" id="KW-0378">Hydrolase</keyword>
<sequence length="185" mass="20643">MSIIDILAGIEEVEPTPILVAPHPVLRQKARAVAEEDMTQIRAALPGMFSAMYKAPGIGLAAPQVGLSLRLIIIDLADRSKEESPAPLVLINPEILETSETTSPRQEGCLSLPNQFAEVERPDVVKVRYLDLNGSVVEREEDGLLGTCIQHEIDHLEGKLFVDHLTTLKRNMIMRRLNKEQKRRH</sequence>
<dbReference type="InterPro" id="IPR023635">
    <property type="entry name" value="Peptide_deformylase"/>
</dbReference>
<feature type="binding site" evidence="2">
    <location>
        <position position="151"/>
    </location>
    <ligand>
        <name>Fe cation</name>
        <dbReference type="ChEBI" id="CHEBI:24875"/>
    </ligand>
</feature>
<dbReference type="EMBL" id="SORZ01000001">
    <property type="protein sequence ID" value="TPW35456.1"/>
    <property type="molecule type" value="Genomic_DNA"/>
</dbReference>
<dbReference type="HAMAP" id="MF_00163">
    <property type="entry name" value="Pep_deformylase"/>
    <property type="match status" value="1"/>
</dbReference>
<accession>A0A506UQ66</accession>
<dbReference type="GO" id="GO:0046872">
    <property type="term" value="F:metal ion binding"/>
    <property type="evidence" value="ECO:0007669"/>
    <property type="project" value="UniProtKB-KW"/>
</dbReference>
<name>A0A506UQ66_9PROT</name>
<dbReference type="NCBIfam" id="TIGR00079">
    <property type="entry name" value="pept_deformyl"/>
    <property type="match status" value="1"/>
</dbReference>
<comment type="function">
    <text evidence="2">Removes the formyl group from the N-terminal Met of newly synthesized proteins. Requires at least a dipeptide for an efficient rate of reaction. N-terminal L-methionine is a prerequisite for activity but the enzyme has broad specificity at other positions.</text>
</comment>
<organism evidence="3 4">
    <name type="scientific">Oecophyllibacter saccharovorans</name>
    <dbReference type="NCBI Taxonomy" id="2558360"/>
    <lineage>
        <taxon>Bacteria</taxon>
        <taxon>Pseudomonadati</taxon>
        <taxon>Pseudomonadota</taxon>
        <taxon>Alphaproteobacteria</taxon>
        <taxon>Acetobacterales</taxon>
        <taxon>Acetobacteraceae</taxon>
        <taxon>Oecophyllibacter</taxon>
    </lineage>
</organism>
<dbReference type="Gene3D" id="3.90.45.10">
    <property type="entry name" value="Peptide deformylase"/>
    <property type="match status" value="1"/>
</dbReference>